<dbReference type="AlphaFoldDB" id="A0A1E1WMQ1"/>
<accession>A0A1E1WMQ1</accession>
<feature type="region of interest" description="Disordered" evidence="1">
    <location>
        <begin position="111"/>
        <end position="149"/>
    </location>
</feature>
<reference evidence="2" key="1">
    <citation type="submission" date="2015-09" db="EMBL/GenBank/DDBJ databases">
        <title>De novo assembly of Pectinophora gossypiella (Pink Bollworm) gut transcriptome.</title>
        <authorList>
            <person name="Tassone E.E."/>
        </authorList>
    </citation>
    <scope>NUCLEOTIDE SEQUENCE</scope>
</reference>
<evidence type="ECO:0000256" key="1">
    <source>
        <dbReference type="SAM" id="MobiDB-lite"/>
    </source>
</evidence>
<dbReference type="OrthoDB" id="7472940at2759"/>
<evidence type="ECO:0000313" key="2">
    <source>
        <dbReference type="EMBL" id="JAT88272.1"/>
    </source>
</evidence>
<name>A0A1E1WMQ1_PECGO</name>
<feature type="non-terminal residue" evidence="2">
    <location>
        <position position="1"/>
    </location>
</feature>
<protein>
    <submittedName>
        <fullName evidence="2">Uncharacterized protein</fullName>
    </submittedName>
</protein>
<gene>
    <name evidence="2" type="ORF">g.16434</name>
</gene>
<sequence>KTLRDIDDIICLMKETDPEEMPIFVARELQKLPPVLFDHVDVTRILKDLVKMRADIDRFYEDFATVKQLEQVNSDLENLKKASIINNFNPQVNTKRSAFMLNSFEYDSGPMGMSPMPNEKETTQDSCKPLSSVNRSKKGTPTQDLTTPAKNRRVVPTKVNNDQSADSSVQVQAQCKLTTKPMTHTAQAQAQVRAIHTAGATVTHSAAKNKAYSV</sequence>
<feature type="non-terminal residue" evidence="2">
    <location>
        <position position="214"/>
    </location>
</feature>
<feature type="compositionally biased region" description="Polar residues" evidence="1">
    <location>
        <begin position="124"/>
        <end position="149"/>
    </location>
</feature>
<organism evidence="2">
    <name type="scientific">Pectinophora gossypiella</name>
    <name type="common">Cotton pink bollworm</name>
    <name type="synonym">Depressaria gossypiella</name>
    <dbReference type="NCBI Taxonomy" id="13191"/>
    <lineage>
        <taxon>Eukaryota</taxon>
        <taxon>Metazoa</taxon>
        <taxon>Ecdysozoa</taxon>
        <taxon>Arthropoda</taxon>
        <taxon>Hexapoda</taxon>
        <taxon>Insecta</taxon>
        <taxon>Pterygota</taxon>
        <taxon>Neoptera</taxon>
        <taxon>Endopterygota</taxon>
        <taxon>Lepidoptera</taxon>
        <taxon>Glossata</taxon>
        <taxon>Ditrysia</taxon>
        <taxon>Gelechioidea</taxon>
        <taxon>Gelechiidae</taxon>
        <taxon>Apatetrinae</taxon>
        <taxon>Pectinophora</taxon>
    </lineage>
</organism>
<proteinExistence type="predicted"/>
<dbReference type="EMBL" id="GDQN01002782">
    <property type="protein sequence ID" value="JAT88272.1"/>
    <property type="molecule type" value="Transcribed_RNA"/>
</dbReference>